<dbReference type="RefSeq" id="WP_155216293.1">
    <property type="nucleotide sequence ID" value="NZ_WNHB01000002.1"/>
</dbReference>
<dbReference type="AlphaFoldDB" id="A0A6N8CLH7"/>
<feature type="transmembrane region" description="Helical" evidence="1">
    <location>
        <begin position="312"/>
        <end position="332"/>
    </location>
</feature>
<evidence type="ECO:0000256" key="1">
    <source>
        <dbReference type="SAM" id="Phobius"/>
    </source>
</evidence>
<dbReference type="InterPro" id="IPR046107">
    <property type="entry name" value="DUF6044"/>
</dbReference>
<dbReference type="EMBL" id="WNHB01000002">
    <property type="protein sequence ID" value="MTT30784.1"/>
    <property type="molecule type" value="Genomic_DNA"/>
</dbReference>
<feature type="transmembrane region" description="Helical" evidence="1">
    <location>
        <begin position="280"/>
        <end position="300"/>
    </location>
</feature>
<dbReference type="OrthoDB" id="2349131at2"/>
<dbReference type="Proteomes" id="UP000440978">
    <property type="component" value="Unassembled WGS sequence"/>
</dbReference>
<name>A0A6N8CLH7_9BACI</name>
<feature type="transmembrane region" description="Helical" evidence="1">
    <location>
        <begin position="89"/>
        <end position="122"/>
    </location>
</feature>
<evidence type="ECO:0000313" key="2">
    <source>
        <dbReference type="EMBL" id="MTT30784.1"/>
    </source>
</evidence>
<dbReference type="Pfam" id="PF19510">
    <property type="entry name" value="DUF6044"/>
    <property type="match status" value="1"/>
</dbReference>
<evidence type="ECO:0008006" key="4">
    <source>
        <dbReference type="Google" id="ProtNLM"/>
    </source>
</evidence>
<feature type="transmembrane region" description="Helical" evidence="1">
    <location>
        <begin position="15"/>
        <end position="34"/>
    </location>
</feature>
<proteinExistence type="predicted"/>
<feature type="transmembrane region" description="Helical" evidence="1">
    <location>
        <begin position="379"/>
        <end position="400"/>
    </location>
</feature>
<reference evidence="2 3" key="1">
    <citation type="submission" date="2019-11" db="EMBL/GenBank/DDBJ databases">
        <title>Terrilactibacillus tamarindus sp. nov. BCM23-1 isolated from bark of Tamarindus indica.</title>
        <authorList>
            <person name="Kingkaew E."/>
            <person name="Tanasupawat S."/>
        </authorList>
    </citation>
    <scope>NUCLEOTIDE SEQUENCE [LARGE SCALE GENOMIC DNA]</scope>
    <source>
        <strain evidence="2 3">BCM23-1</strain>
    </source>
</reference>
<evidence type="ECO:0000313" key="3">
    <source>
        <dbReference type="Proteomes" id="UP000440978"/>
    </source>
</evidence>
<organism evidence="2 3">
    <name type="scientific">Terrilactibacillus tamarindi</name>
    <dbReference type="NCBI Taxonomy" id="2599694"/>
    <lineage>
        <taxon>Bacteria</taxon>
        <taxon>Bacillati</taxon>
        <taxon>Bacillota</taxon>
        <taxon>Bacilli</taxon>
        <taxon>Bacillales</taxon>
        <taxon>Bacillaceae</taxon>
        <taxon>Terrilactibacillus</taxon>
    </lineage>
</organism>
<keyword evidence="1" id="KW-0472">Membrane</keyword>
<sequence length="567" mass="65926">MSNRFLSKLANNEKIILLISFCIIAIYLLPLYIFGENTHVRVHDNLDSNVAWYKTLINSGQLFGPLDATIPQIMNGNLPRGALESEFSLIVWLYVLFPTMVAYAISQTLTRVFAFIGMYLLLKTHVLKDKKWLMINALVSVCFALTPFWPSGMLSTLGMPLALWAFLSIRSGKGTWKHWITLILLPFYSSFVLGFFFFLTAIGILWLYDLITKKRFNIPFFGSLCLMTALYLIVGYRLMSSLVIKGVPNSRQEFVSSRLSLASTVRLTFKNFIIGHTHDLTMHTFIILPLTLIILGLIIINKKWKEEKSFILLFILNFALSTWYAFWFFKGWRPIKENITFLRTFNFARFHFLRPLVIYVSFAMGLGILWKMGRFGRQLVVLLLIAQLGVLFYFNDAFLYKNQPTVKQFFAVNQFQDIKKYIGKNPSSYRVISLGLHPSIAQYNGFYTLDSYNNYYPLSYKYEFRQIIASELDKKASLKKYYDTWGNRVYLFSSELGKKYDYRSYSKKKVKHLELNSRALWRMGGRYVLSSVPILNAKQNNLSLLKTFHDAASSTAWKIYLYQVHPE</sequence>
<feature type="transmembrane region" description="Helical" evidence="1">
    <location>
        <begin position="352"/>
        <end position="370"/>
    </location>
</feature>
<feature type="transmembrane region" description="Helical" evidence="1">
    <location>
        <begin position="220"/>
        <end position="239"/>
    </location>
</feature>
<keyword evidence="3" id="KW-1185">Reference proteome</keyword>
<accession>A0A6N8CLH7</accession>
<feature type="transmembrane region" description="Helical" evidence="1">
    <location>
        <begin position="134"/>
        <end position="167"/>
    </location>
</feature>
<comment type="caution">
    <text evidence="2">The sequence shown here is derived from an EMBL/GenBank/DDBJ whole genome shotgun (WGS) entry which is preliminary data.</text>
</comment>
<protein>
    <recommendedName>
        <fullName evidence="4">YfhO family protein</fullName>
    </recommendedName>
</protein>
<keyword evidence="1" id="KW-0812">Transmembrane</keyword>
<gene>
    <name evidence="2" type="ORF">GMB86_01985</name>
</gene>
<keyword evidence="1" id="KW-1133">Transmembrane helix</keyword>
<feature type="transmembrane region" description="Helical" evidence="1">
    <location>
        <begin position="179"/>
        <end position="208"/>
    </location>
</feature>